<evidence type="ECO:0000313" key="2">
    <source>
        <dbReference type="Proteomes" id="UP001243375"/>
    </source>
</evidence>
<evidence type="ECO:0000313" key="1">
    <source>
        <dbReference type="EMBL" id="KAJ9120248.1"/>
    </source>
</evidence>
<dbReference type="EMBL" id="JASBWU010000007">
    <property type="protein sequence ID" value="KAJ9120248.1"/>
    <property type="molecule type" value="Genomic_DNA"/>
</dbReference>
<name>A0ACC2X889_9TREE</name>
<sequence>MHAQTPATSDPVETPVYRGLSTTATSSKNPAARPRTEPYVEIPPLTARTAALRPPTQSAGDASGNILGNVDQQGRQWLKKRTTHDQVPQKRTVQTKMTNFINDKLPAQSGSAYRAPIHDPLDADVFEQSVQFVKARKSGYPVQEDTASARSRLEEPFRAKATVSTRPQPQRKKRKSDEISTGSDIAEKANTNDAAGGKIELLASRPTAHKRFRLEQNDQPAMQDPLSNDRMETSSLTSLSKDPSSELDIDQEVMKSGLKVIRGRGMNMVMNTVYSSDADDAAAEERDTNADEAAVEERNADVDRNEDQAPVDRVASSTRSSVVPSSQPWERHESQPWYYHLQAARFKPGPMVEPAQVLNYRSSGIPLRTDPPAAEEHSLIANTELATRPGPSALSAQGLATLAYEQDVGNTRAEGTSRRSAAGEDLGCHIEEDIVAGGDNESVISNGNTQDVLSKLSHRTENDLDQSTLSQQREAAARQERYRRLLPSLTDDGFEAALAGNSQPAPAESAALVPRRDSHRSNDDSASHDSETVDFDKFMRRILPPPPKNKEPTTTVQSQDPMTAEKQGEGQVKQQAAGMEELATSIPLPLPPFSKILVESMQPPLEKSIPVPPLNSKLSLRPTSPQEEESYNTETVLPLTLDTQLHRPGILSPNFKLRIKSTRKNLAVLQMDAKDPTTPRKRQRFATQLITPGKQPNPSLASPEASRTPQHRLIPNPDYKSPESMIENVETLATWSPVKYETQRLTGAGQEQWGMDDEEKENQPPQTRPLESAGSRGPQSLDEIVSSRKCSLPGRLSRNPRARLIGNRFASRSKEPTVTSKAFIC</sequence>
<organism evidence="1 2">
    <name type="scientific">Naganishia vaughanmartiniae</name>
    <dbReference type="NCBI Taxonomy" id="1424756"/>
    <lineage>
        <taxon>Eukaryota</taxon>
        <taxon>Fungi</taxon>
        <taxon>Dikarya</taxon>
        <taxon>Basidiomycota</taxon>
        <taxon>Agaricomycotina</taxon>
        <taxon>Tremellomycetes</taxon>
        <taxon>Filobasidiales</taxon>
        <taxon>Filobasidiaceae</taxon>
        <taxon>Naganishia</taxon>
    </lineage>
</organism>
<accession>A0ACC2X889</accession>
<reference evidence="1" key="1">
    <citation type="submission" date="2023-04" db="EMBL/GenBank/DDBJ databases">
        <title>Draft Genome sequencing of Naganishia species isolated from polar environments using Oxford Nanopore Technology.</title>
        <authorList>
            <person name="Leo P."/>
            <person name="Venkateswaran K."/>
        </authorList>
    </citation>
    <scope>NUCLEOTIDE SEQUENCE</scope>
    <source>
        <strain evidence="1">MNA-CCFEE 5425</strain>
    </source>
</reference>
<gene>
    <name evidence="1" type="ORF">QFC22_003148</name>
</gene>
<protein>
    <submittedName>
        <fullName evidence="1">Uncharacterized protein</fullName>
    </submittedName>
</protein>
<dbReference type="Proteomes" id="UP001243375">
    <property type="component" value="Unassembled WGS sequence"/>
</dbReference>
<proteinExistence type="predicted"/>
<keyword evidence="2" id="KW-1185">Reference proteome</keyword>
<comment type="caution">
    <text evidence="1">The sequence shown here is derived from an EMBL/GenBank/DDBJ whole genome shotgun (WGS) entry which is preliminary data.</text>
</comment>